<dbReference type="Gene3D" id="2.102.10.10">
    <property type="entry name" value="Rieske [2Fe-2S] iron-sulphur domain"/>
    <property type="match status" value="1"/>
</dbReference>
<dbReference type="InterPro" id="IPR015879">
    <property type="entry name" value="Ring_hydroxy_dOase_asu_C_dom"/>
</dbReference>
<dbReference type="PANTHER" id="PTHR43756">
    <property type="entry name" value="CHOLINE MONOOXYGENASE, CHLOROPLASTIC"/>
    <property type="match status" value="1"/>
</dbReference>
<sequence>MPADIRDLLTAFDPTLPLDRASTIPASWYTDPRMFAAERETVFSRSWQVAGRADQLREPGAYVTAEVAGEPVLVVRGDDGVLRGFFNVCRHRATSLVTAPCGTVSKLRCRYHGWTYDLTGRLRGTPEFDGVCDFRKEDNGLIPVGAVAEWGPYVWVHLDPPREPLEAFLASLPEWAASNGSFGNLPFATRVEYEVACNWKTYVDNYLDGGYHVNTVHPGLANVLNYQEYTTTTYARTSLQTAPITPATGAEGQTRTGDRAAYWWVYPNLMVNLYAGVMDTNLVVPLAPDRCRVVFDYYFAPSTPADFIQNSIAVADQVQKEDMAICEDVQRGLASRAYTTGRFSVKRENGGYHFHQMLARALREERTTW</sequence>
<keyword evidence="3" id="KW-0479">Metal-binding</keyword>
<dbReference type="CDD" id="cd03469">
    <property type="entry name" value="Rieske_RO_Alpha_N"/>
    <property type="match status" value="1"/>
</dbReference>
<dbReference type="InterPro" id="IPR017941">
    <property type="entry name" value="Rieske_2Fe-2S"/>
</dbReference>
<keyword evidence="9" id="KW-1185">Reference proteome</keyword>
<evidence type="ECO:0000259" key="7">
    <source>
        <dbReference type="PROSITE" id="PS51296"/>
    </source>
</evidence>
<dbReference type="Pfam" id="PF00355">
    <property type="entry name" value="Rieske"/>
    <property type="match status" value="1"/>
</dbReference>
<keyword evidence="2" id="KW-0001">2Fe-2S</keyword>
<keyword evidence="6" id="KW-0411">Iron-sulfur</keyword>
<dbReference type="Proteomes" id="UP000214646">
    <property type="component" value="Unassembled WGS sequence"/>
</dbReference>
<dbReference type="GO" id="GO:0051537">
    <property type="term" value="F:2 iron, 2 sulfur cluster binding"/>
    <property type="evidence" value="ECO:0007669"/>
    <property type="project" value="UniProtKB-KW"/>
</dbReference>
<keyword evidence="4" id="KW-0560">Oxidoreductase</keyword>
<comment type="cofactor">
    <cofactor evidence="1">
        <name>Fe cation</name>
        <dbReference type="ChEBI" id="CHEBI:24875"/>
    </cofactor>
</comment>
<dbReference type="EMBL" id="NIDE01000017">
    <property type="protein sequence ID" value="OWK36516.1"/>
    <property type="molecule type" value="Genomic_DNA"/>
</dbReference>
<dbReference type="SUPFAM" id="SSF50022">
    <property type="entry name" value="ISP domain"/>
    <property type="match status" value="1"/>
</dbReference>
<dbReference type="GO" id="GO:0004497">
    <property type="term" value="F:monooxygenase activity"/>
    <property type="evidence" value="ECO:0007669"/>
    <property type="project" value="UniProtKB-KW"/>
</dbReference>
<evidence type="ECO:0000256" key="4">
    <source>
        <dbReference type="ARBA" id="ARBA00023002"/>
    </source>
</evidence>
<reference evidence="9" key="1">
    <citation type="submission" date="2017-06" db="EMBL/GenBank/DDBJ databases">
        <title>Genome analysis of Fimbriiglobus ruber SP5, the first member of the order Planctomycetales with confirmed chitinolytic capability.</title>
        <authorList>
            <person name="Ravin N.V."/>
            <person name="Rakitin A.L."/>
            <person name="Ivanova A.A."/>
            <person name="Beletsky A.V."/>
            <person name="Kulichevskaya I.S."/>
            <person name="Mardanov A.V."/>
            <person name="Dedysh S.N."/>
        </authorList>
    </citation>
    <scope>NUCLEOTIDE SEQUENCE [LARGE SCALE GENOMIC DNA]</scope>
    <source>
        <strain evidence="9">SP5</strain>
    </source>
</reference>
<protein>
    <submittedName>
        <fullName evidence="8">Choline monooxygenase-like protein with aromatic-ring-hydroxylating dioxygenase domain</fullName>
    </submittedName>
</protein>
<keyword evidence="8" id="KW-0503">Monooxygenase</keyword>
<evidence type="ECO:0000256" key="5">
    <source>
        <dbReference type="ARBA" id="ARBA00023004"/>
    </source>
</evidence>
<dbReference type="InterPro" id="IPR036922">
    <property type="entry name" value="Rieske_2Fe-2S_sf"/>
</dbReference>
<keyword evidence="5" id="KW-0408">Iron</keyword>
<dbReference type="GO" id="GO:0051213">
    <property type="term" value="F:dioxygenase activity"/>
    <property type="evidence" value="ECO:0007669"/>
    <property type="project" value="UniProtKB-KW"/>
</dbReference>
<dbReference type="AlphaFoldDB" id="A0A225DGM5"/>
<dbReference type="SUPFAM" id="SSF55961">
    <property type="entry name" value="Bet v1-like"/>
    <property type="match status" value="1"/>
</dbReference>
<feature type="domain" description="Rieske" evidence="7">
    <location>
        <begin position="47"/>
        <end position="156"/>
    </location>
</feature>
<keyword evidence="8" id="KW-0223">Dioxygenase</keyword>
<dbReference type="Pfam" id="PF00848">
    <property type="entry name" value="Ring_hydroxyl_A"/>
    <property type="match status" value="1"/>
</dbReference>
<dbReference type="RefSeq" id="WP_088259501.1">
    <property type="nucleotide sequence ID" value="NZ_NIDE01000017.1"/>
</dbReference>
<gene>
    <name evidence="8" type="ORF">FRUB_09079</name>
</gene>
<evidence type="ECO:0000313" key="9">
    <source>
        <dbReference type="Proteomes" id="UP000214646"/>
    </source>
</evidence>
<name>A0A225DGM5_9BACT</name>
<evidence type="ECO:0000256" key="6">
    <source>
        <dbReference type="ARBA" id="ARBA00023014"/>
    </source>
</evidence>
<dbReference type="PANTHER" id="PTHR43756:SF5">
    <property type="entry name" value="CHOLINE MONOOXYGENASE, CHLOROPLASTIC"/>
    <property type="match status" value="1"/>
</dbReference>
<dbReference type="PRINTS" id="PR00090">
    <property type="entry name" value="RNGDIOXGNASE"/>
</dbReference>
<organism evidence="8 9">
    <name type="scientific">Fimbriiglobus ruber</name>
    <dbReference type="NCBI Taxonomy" id="1908690"/>
    <lineage>
        <taxon>Bacteria</taxon>
        <taxon>Pseudomonadati</taxon>
        <taxon>Planctomycetota</taxon>
        <taxon>Planctomycetia</taxon>
        <taxon>Gemmatales</taxon>
        <taxon>Gemmataceae</taxon>
        <taxon>Fimbriiglobus</taxon>
    </lineage>
</organism>
<dbReference type="OrthoDB" id="9800776at2"/>
<dbReference type="PROSITE" id="PS51296">
    <property type="entry name" value="RIESKE"/>
    <property type="match status" value="1"/>
</dbReference>
<evidence type="ECO:0000313" key="8">
    <source>
        <dbReference type="EMBL" id="OWK36516.1"/>
    </source>
</evidence>
<dbReference type="InterPro" id="IPR001663">
    <property type="entry name" value="Rng_hydr_dOase-A"/>
</dbReference>
<evidence type="ECO:0000256" key="3">
    <source>
        <dbReference type="ARBA" id="ARBA00022723"/>
    </source>
</evidence>
<proteinExistence type="predicted"/>
<comment type="caution">
    <text evidence="8">The sequence shown here is derived from an EMBL/GenBank/DDBJ whole genome shotgun (WGS) entry which is preliminary data.</text>
</comment>
<evidence type="ECO:0000256" key="2">
    <source>
        <dbReference type="ARBA" id="ARBA00022714"/>
    </source>
</evidence>
<accession>A0A225DGM5</accession>
<evidence type="ECO:0000256" key="1">
    <source>
        <dbReference type="ARBA" id="ARBA00001962"/>
    </source>
</evidence>
<dbReference type="GO" id="GO:0005506">
    <property type="term" value="F:iron ion binding"/>
    <property type="evidence" value="ECO:0007669"/>
    <property type="project" value="InterPro"/>
</dbReference>
<dbReference type="Gene3D" id="3.90.380.10">
    <property type="entry name" value="Naphthalene 1,2-dioxygenase Alpha Subunit, Chain A, domain 1"/>
    <property type="match status" value="2"/>
</dbReference>
<dbReference type="CDD" id="cd08883">
    <property type="entry name" value="RHO_alpha_C_CMO-like"/>
    <property type="match status" value="1"/>
</dbReference>